<name>A0A2K8KCJ7_9RHOB</name>
<dbReference type="KEGG" id="rbg:BG454_06015"/>
<dbReference type="Pfam" id="PF01627">
    <property type="entry name" value="Hpt"/>
    <property type="match status" value="1"/>
</dbReference>
<keyword evidence="4" id="KW-1185">Reference proteome</keyword>
<dbReference type="InterPro" id="IPR008207">
    <property type="entry name" value="Sig_transdc_His_kin_Hpt_dom"/>
</dbReference>
<dbReference type="EMBL" id="CP024899">
    <property type="protein sequence ID" value="ATX65435.1"/>
    <property type="molecule type" value="Genomic_DNA"/>
</dbReference>
<feature type="domain" description="HPt" evidence="2">
    <location>
        <begin position="31"/>
        <end position="91"/>
    </location>
</feature>
<dbReference type="SUPFAM" id="SSF47226">
    <property type="entry name" value="Histidine-containing phosphotransfer domain, HPT domain"/>
    <property type="match status" value="1"/>
</dbReference>
<dbReference type="GO" id="GO:0004672">
    <property type="term" value="F:protein kinase activity"/>
    <property type="evidence" value="ECO:0007669"/>
    <property type="project" value="UniProtKB-ARBA"/>
</dbReference>
<keyword evidence="3" id="KW-0418">Kinase</keyword>
<accession>A0A2K8KCJ7</accession>
<dbReference type="RefSeq" id="WP_084634565.1">
    <property type="nucleotide sequence ID" value="NZ_CP024899.1"/>
</dbReference>
<dbReference type="Gene3D" id="1.20.120.160">
    <property type="entry name" value="HPT domain"/>
    <property type="match status" value="1"/>
</dbReference>
<sequence>MFCAKLERRYMINWAHVAELYAEFGEDAFVEVLQVFMSEVTEGLATLAAAQSPAEHRESFHFLKGAALNLGFEEVAALCDEGEIRAESRADFIEQKAQIMILFPSTFAQFEQTWRDRIALAG</sequence>
<evidence type="ECO:0000313" key="3">
    <source>
        <dbReference type="EMBL" id="ATX65435.1"/>
    </source>
</evidence>
<reference evidence="3 4" key="1">
    <citation type="submission" date="2017-11" db="EMBL/GenBank/DDBJ databases">
        <title>Revised Sequence and Annotation of the Rhodobaca barguzinensis strain alga05 Genome.</title>
        <authorList>
            <person name="Kopejtka K."/>
            <person name="Tomasch J.M."/>
            <person name="Bunk B."/>
            <person name="Koblizek M."/>
        </authorList>
    </citation>
    <scope>NUCLEOTIDE SEQUENCE [LARGE SCALE GENOMIC DNA]</scope>
    <source>
        <strain evidence="4">alga05</strain>
    </source>
</reference>
<evidence type="ECO:0000313" key="4">
    <source>
        <dbReference type="Proteomes" id="UP000228948"/>
    </source>
</evidence>
<dbReference type="AlphaFoldDB" id="A0A2K8KCJ7"/>
<gene>
    <name evidence="3" type="ORF">BG454_06015</name>
</gene>
<dbReference type="Proteomes" id="UP000228948">
    <property type="component" value="Chromosome"/>
</dbReference>
<dbReference type="STRING" id="441209.GCA_001870665_00119"/>
<evidence type="ECO:0000259" key="2">
    <source>
        <dbReference type="Pfam" id="PF01627"/>
    </source>
</evidence>
<dbReference type="InterPro" id="IPR036641">
    <property type="entry name" value="HPT_dom_sf"/>
</dbReference>
<evidence type="ECO:0000256" key="1">
    <source>
        <dbReference type="ARBA" id="ARBA00023012"/>
    </source>
</evidence>
<dbReference type="GO" id="GO:0000160">
    <property type="term" value="P:phosphorelay signal transduction system"/>
    <property type="evidence" value="ECO:0007669"/>
    <property type="project" value="UniProtKB-KW"/>
</dbReference>
<protein>
    <submittedName>
        <fullName evidence="3">Histidine kinase</fullName>
    </submittedName>
</protein>
<keyword evidence="3" id="KW-0808">Transferase</keyword>
<organism evidence="3 4">
    <name type="scientific">Roseinatronobacter bogoriensis subsp. barguzinensis</name>
    <dbReference type="NCBI Taxonomy" id="441209"/>
    <lineage>
        <taxon>Bacteria</taxon>
        <taxon>Pseudomonadati</taxon>
        <taxon>Pseudomonadota</taxon>
        <taxon>Alphaproteobacteria</taxon>
        <taxon>Rhodobacterales</taxon>
        <taxon>Paracoccaceae</taxon>
        <taxon>Roseinatronobacter</taxon>
    </lineage>
</organism>
<proteinExistence type="predicted"/>
<keyword evidence="1" id="KW-0902">Two-component regulatory system</keyword>